<evidence type="ECO:0000256" key="11">
    <source>
        <dbReference type="ARBA" id="ARBA00022989"/>
    </source>
</evidence>
<dbReference type="EC" id="2.7.7.41" evidence="6"/>
<comment type="similarity">
    <text evidence="5">Belongs to the CDS family.</text>
</comment>
<keyword evidence="15" id="KW-1208">Phospholipid metabolism</keyword>
<comment type="catalytic activity">
    <reaction evidence="1">
        <text>a 1,2-diacyl-sn-glycero-3-phosphate + CTP + H(+) = a CDP-1,2-diacyl-sn-glycerol + diphosphate</text>
        <dbReference type="Rhea" id="RHEA:16229"/>
        <dbReference type="ChEBI" id="CHEBI:15378"/>
        <dbReference type="ChEBI" id="CHEBI:33019"/>
        <dbReference type="ChEBI" id="CHEBI:37563"/>
        <dbReference type="ChEBI" id="CHEBI:58332"/>
        <dbReference type="ChEBI" id="CHEBI:58608"/>
        <dbReference type="EC" id="2.7.7.41"/>
    </reaction>
</comment>
<feature type="transmembrane region" description="Helical" evidence="19">
    <location>
        <begin position="60"/>
        <end position="77"/>
    </location>
</feature>
<feature type="non-terminal residue" evidence="20">
    <location>
        <position position="382"/>
    </location>
</feature>
<comment type="caution">
    <text evidence="20">The sequence shown here is derived from an EMBL/GenBank/DDBJ whole genome shotgun (WGS) entry which is preliminary data.</text>
</comment>
<feature type="transmembrane region" description="Helical" evidence="19">
    <location>
        <begin position="159"/>
        <end position="180"/>
    </location>
</feature>
<dbReference type="GO" id="GO:0005789">
    <property type="term" value="C:endoplasmic reticulum membrane"/>
    <property type="evidence" value="ECO:0007669"/>
    <property type="project" value="TreeGrafter"/>
</dbReference>
<evidence type="ECO:0000256" key="17">
    <source>
        <dbReference type="ARBA" id="ARBA00032396"/>
    </source>
</evidence>
<evidence type="ECO:0000313" key="20">
    <source>
        <dbReference type="EMBL" id="GMH56168.1"/>
    </source>
</evidence>
<evidence type="ECO:0000256" key="13">
    <source>
        <dbReference type="ARBA" id="ARBA00023136"/>
    </source>
</evidence>
<accession>A0A9W6ZS68</accession>
<evidence type="ECO:0000256" key="1">
    <source>
        <dbReference type="ARBA" id="ARBA00001698"/>
    </source>
</evidence>
<evidence type="ECO:0000313" key="21">
    <source>
        <dbReference type="Proteomes" id="UP001162640"/>
    </source>
</evidence>
<evidence type="ECO:0000256" key="8">
    <source>
        <dbReference type="ARBA" id="ARBA00022679"/>
    </source>
</evidence>
<feature type="transmembrane region" description="Helical" evidence="19">
    <location>
        <begin position="6"/>
        <end position="39"/>
    </location>
</feature>
<keyword evidence="12" id="KW-0443">Lipid metabolism</keyword>
<dbReference type="GO" id="GO:0004605">
    <property type="term" value="F:phosphatidate cytidylyltransferase activity"/>
    <property type="evidence" value="ECO:0007669"/>
    <property type="project" value="UniProtKB-EC"/>
</dbReference>
<comment type="subcellular location">
    <subcellularLocation>
        <location evidence="2">Membrane</location>
        <topology evidence="2">Multi-pass membrane protein</topology>
    </subcellularLocation>
</comment>
<dbReference type="AlphaFoldDB" id="A0A9W6ZS68"/>
<feature type="non-terminal residue" evidence="20">
    <location>
        <position position="1"/>
    </location>
</feature>
<dbReference type="InterPro" id="IPR016720">
    <property type="entry name" value="PC_Trfase_euk"/>
</dbReference>
<dbReference type="GO" id="GO:0008654">
    <property type="term" value="P:phospholipid biosynthetic process"/>
    <property type="evidence" value="ECO:0007669"/>
    <property type="project" value="UniProtKB-KW"/>
</dbReference>
<evidence type="ECO:0000256" key="16">
    <source>
        <dbReference type="ARBA" id="ARBA00029893"/>
    </source>
</evidence>
<evidence type="ECO:0000256" key="3">
    <source>
        <dbReference type="ARBA" id="ARBA00005119"/>
    </source>
</evidence>
<sequence length="382" mass="43438">KILTRVFFGVLMVLGFLFVMFAGHVYLCALVALVEVLLFKELVKVRYNAHLETIEKNVPLFRTTQWAWFLVSIYYTYGDFLLELLKNNERTHATAIYWKSSQFHALSSFGLYSAVFVITVVTLRKDFIKFQLNQLCWTVCVLILTVGQLKYIMHNIMNGLFWFVYPILLVVINDVMAYVCGMSFGKKFFPGVFLKLSPNKTWEGFIGGGIFTLIFGWYLAGYLAKFTWMTCPVDTLSIWSPVLDCDVDSNFVGGNLVFPEQIFDLIPNQLVRGLPNVLVTKVLPIQLHAIALAIFASLVAPFGGFLASGIKRAYGIKDFDSIIPGHGGIMDRMDCQFLMALCTWVHYNVFVKMGTISVTKLLFLFKVLPADEQRDFIERASE</sequence>
<dbReference type="PANTHER" id="PTHR13773:SF8">
    <property type="entry name" value="PHOSPHATIDATE CYTIDYLYLTRANSFERASE, PHOTORECEPTOR-SPECIFIC"/>
    <property type="match status" value="1"/>
</dbReference>
<keyword evidence="14" id="KW-0594">Phospholipid biosynthesis</keyword>
<evidence type="ECO:0000256" key="2">
    <source>
        <dbReference type="ARBA" id="ARBA00004141"/>
    </source>
</evidence>
<evidence type="ECO:0000256" key="5">
    <source>
        <dbReference type="ARBA" id="ARBA00010185"/>
    </source>
</evidence>
<feature type="transmembrane region" description="Helical" evidence="19">
    <location>
        <begin position="201"/>
        <end position="220"/>
    </location>
</feature>
<keyword evidence="7" id="KW-0444">Lipid biosynthesis</keyword>
<evidence type="ECO:0000256" key="14">
    <source>
        <dbReference type="ARBA" id="ARBA00023209"/>
    </source>
</evidence>
<evidence type="ECO:0000256" key="6">
    <source>
        <dbReference type="ARBA" id="ARBA00012487"/>
    </source>
</evidence>
<dbReference type="Pfam" id="PF01148">
    <property type="entry name" value="CTP_transf_1"/>
    <property type="match status" value="1"/>
</dbReference>
<evidence type="ECO:0000256" key="9">
    <source>
        <dbReference type="ARBA" id="ARBA00022692"/>
    </source>
</evidence>
<evidence type="ECO:0000256" key="19">
    <source>
        <dbReference type="SAM" id="Phobius"/>
    </source>
</evidence>
<keyword evidence="11 19" id="KW-1133">Transmembrane helix</keyword>
<name>A0A9W6ZS68_9STRA</name>
<keyword evidence="10" id="KW-0548">Nucleotidyltransferase</keyword>
<comment type="pathway">
    <text evidence="4">Lipid metabolism.</text>
</comment>
<reference evidence="21" key="1">
    <citation type="journal article" date="2023" name="Commun. Biol.">
        <title>Genome analysis of Parmales, the sister group of diatoms, reveals the evolutionary specialization of diatoms from phago-mixotrophs to photoautotrophs.</title>
        <authorList>
            <person name="Ban H."/>
            <person name="Sato S."/>
            <person name="Yoshikawa S."/>
            <person name="Yamada K."/>
            <person name="Nakamura Y."/>
            <person name="Ichinomiya M."/>
            <person name="Sato N."/>
            <person name="Blanc-Mathieu R."/>
            <person name="Endo H."/>
            <person name="Kuwata A."/>
            <person name="Ogata H."/>
        </authorList>
    </citation>
    <scope>NUCLEOTIDE SEQUENCE [LARGE SCALE GENOMIC DNA]</scope>
</reference>
<keyword evidence="9 19" id="KW-0812">Transmembrane</keyword>
<keyword evidence="13 19" id="KW-0472">Membrane</keyword>
<keyword evidence="8" id="KW-0808">Transferase</keyword>
<evidence type="ECO:0000256" key="10">
    <source>
        <dbReference type="ARBA" id="ARBA00022695"/>
    </source>
</evidence>
<feature type="transmembrane region" description="Helical" evidence="19">
    <location>
        <begin position="285"/>
        <end position="307"/>
    </location>
</feature>
<dbReference type="Proteomes" id="UP001162640">
    <property type="component" value="Unassembled WGS sequence"/>
</dbReference>
<feature type="transmembrane region" description="Helical" evidence="19">
    <location>
        <begin position="103"/>
        <end position="123"/>
    </location>
</feature>
<dbReference type="PANTHER" id="PTHR13773">
    <property type="entry name" value="PHOSPHATIDATE CYTIDYLYLTRANSFERASE"/>
    <property type="match status" value="1"/>
</dbReference>
<evidence type="ECO:0000256" key="4">
    <source>
        <dbReference type="ARBA" id="ARBA00005189"/>
    </source>
</evidence>
<gene>
    <name evidence="20" type="ORF">TL16_g02073</name>
</gene>
<organism evidence="20 21">
    <name type="scientific">Triparma laevis f. inornata</name>
    <dbReference type="NCBI Taxonomy" id="1714386"/>
    <lineage>
        <taxon>Eukaryota</taxon>
        <taxon>Sar</taxon>
        <taxon>Stramenopiles</taxon>
        <taxon>Ochrophyta</taxon>
        <taxon>Bolidophyceae</taxon>
        <taxon>Parmales</taxon>
        <taxon>Triparmaceae</taxon>
        <taxon>Triparma</taxon>
    </lineage>
</organism>
<dbReference type="EMBL" id="BLQM01000049">
    <property type="protein sequence ID" value="GMH56168.1"/>
    <property type="molecule type" value="Genomic_DNA"/>
</dbReference>
<evidence type="ECO:0000256" key="18">
    <source>
        <dbReference type="ARBA" id="ARBA00033406"/>
    </source>
</evidence>
<comment type="pathway">
    <text evidence="3">Phospholipid metabolism; CDP-diacylglycerol biosynthesis; CDP-diacylglycerol from sn-glycerol 3-phosphate: step 3/3.</text>
</comment>
<protein>
    <recommendedName>
        <fullName evidence="6">phosphatidate cytidylyltransferase</fullName>
        <ecNumber evidence="6">2.7.7.41</ecNumber>
    </recommendedName>
    <alternativeName>
        <fullName evidence="16">CDP-diacylglycerol synthase</fullName>
    </alternativeName>
    <alternativeName>
        <fullName evidence="17">CDP-diglyceride pyrophosphorylase</fullName>
    </alternativeName>
    <alternativeName>
        <fullName evidence="18">CDP-diglyceride synthase</fullName>
    </alternativeName>
</protein>
<proteinExistence type="inferred from homology"/>
<evidence type="ECO:0000256" key="12">
    <source>
        <dbReference type="ARBA" id="ARBA00023098"/>
    </source>
</evidence>
<evidence type="ECO:0000256" key="7">
    <source>
        <dbReference type="ARBA" id="ARBA00022516"/>
    </source>
</evidence>
<evidence type="ECO:0000256" key="15">
    <source>
        <dbReference type="ARBA" id="ARBA00023264"/>
    </source>
</evidence>